<name>A0A4P7LES2_9BURK</name>
<comment type="similarity">
    <text evidence="1">Belongs to the iron-containing alcohol dehydrogenase family.</text>
</comment>
<dbReference type="PANTHER" id="PTHR11496">
    <property type="entry name" value="ALCOHOL DEHYDROGENASE"/>
    <property type="match status" value="1"/>
</dbReference>
<dbReference type="InterPro" id="IPR056798">
    <property type="entry name" value="ADH_Fe_C"/>
</dbReference>
<evidence type="ECO:0000256" key="1">
    <source>
        <dbReference type="ARBA" id="ARBA00007358"/>
    </source>
</evidence>
<dbReference type="Proteomes" id="UP000295294">
    <property type="component" value="Chromosome 1"/>
</dbReference>
<feature type="domain" description="Alcohol dehydrogenase iron-type/glycerol dehydrogenase GldA" evidence="3">
    <location>
        <begin position="11"/>
        <end position="162"/>
    </location>
</feature>
<dbReference type="AlphaFoldDB" id="A0A4P7LES2"/>
<dbReference type="OrthoDB" id="9815791at2"/>
<evidence type="ECO:0000313" key="6">
    <source>
        <dbReference type="Proteomes" id="UP000295294"/>
    </source>
</evidence>
<evidence type="ECO:0000259" key="3">
    <source>
        <dbReference type="Pfam" id="PF00465"/>
    </source>
</evidence>
<accession>A0A4P7LES2</accession>
<dbReference type="Pfam" id="PF00465">
    <property type="entry name" value="Fe-ADH"/>
    <property type="match status" value="1"/>
</dbReference>
<dbReference type="InterPro" id="IPR039697">
    <property type="entry name" value="Alcohol_dehydrogenase_Fe"/>
</dbReference>
<dbReference type="Pfam" id="PF25137">
    <property type="entry name" value="ADH_Fe_C"/>
    <property type="match status" value="1"/>
</dbReference>
<dbReference type="EMBL" id="CP038634">
    <property type="protein sequence ID" value="QBY50311.1"/>
    <property type="molecule type" value="Genomic_DNA"/>
</dbReference>
<dbReference type="InterPro" id="IPR001670">
    <property type="entry name" value="ADH_Fe/GldA"/>
</dbReference>
<dbReference type="Gene3D" id="3.40.50.1970">
    <property type="match status" value="1"/>
</dbReference>
<evidence type="ECO:0000259" key="4">
    <source>
        <dbReference type="Pfam" id="PF25137"/>
    </source>
</evidence>
<keyword evidence="2" id="KW-0560">Oxidoreductase</keyword>
<dbReference type="SUPFAM" id="SSF56796">
    <property type="entry name" value="Dehydroquinate synthase-like"/>
    <property type="match status" value="1"/>
</dbReference>
<gene>
    <name evidence="5" type="ORF">E0W60_03600</name>
</gene>
<evidence type="ECO:0000313" key="5">
    <source>
        <dbReference type="EMBL" id="QBY50311.1"/>
    </source>
</evidence>
<dbReference type="GO" id="GO:0004022">
    <property type="term" value="F:alcohol dehydrogenase (NAD+) activity"/>
    <property type="evidence" value="ECO:0007669"/>
    <property type="project" value="TreeGrafter"/>
</dbReference>
<dbReference type="PANTHER" id="PTHR11496:SF102">
    <property type="entry name" value="ALCOHOL DEHYDROGENASE 4"/>
    <property type="match status" value="1"/>
</dbReference>
<sequence>MNQLKCLPQEEIAWGHDVLKTVAASMENYGIRRPITFTVEFLEALNREHLQPVIGDGVGTFTGLPPHVPDFAVRDGLRACIEADAASIIALGGGSVLDAAKAVSYQHFQQTGRYLPIAAIPTTLSGSEFSHYFGVTETDGPQKFKRSYAVRETTPRLVVLDPRMIVDTPRMLLLSSAIKGIDHAVEGMRRVDVDHPHAILAARGVERFLAVLEKWPRKLETREAIAGGLVSTDDLLQLQLAAWQCYFYPASVIYGLSHRIGHILGGTFGVPHSVTSCIALAPVIRACAGAYGRKLEIFATERGSRPPAAFLADRIEAAVDALQLPSRLRDLDFDRAKLPEIAALLRQNYPSEVGDLGDLGDLGDNAGTRLDALLESLW</sequence>
<dbReference type="GO" id="GO:0046872">
    <property type="term" value="F:metal ion binding"/>
    <property type="evidence" value="ECO:0007669"/>
    <property type="project" value="InterPro"/>
</dbReference>
<protein>
    <submittedName>
        <fullName evidence="5">Maleylacetate reductase</fullName>
    </submittedName>
</protein>
<proteinExistence type="inferred from homology"/>
<dbReference type="Gene3D" id="1.20.1090.10">
    <property type="entry name" value="Dehydroquinate synthase-like - alpha domain"/>
    <property type="match status" value="1"/>
</dbReference>
<organism evidence="5 6">
    <name type="scientific">Cupriavidus oxalaticus</name>
    <dbReference type="NCBI Taxonomy" id="96344"/>
    <lineage>
        <taxon>Bacteria</taxon>
        <taxon>Pseudomonadati</taxon>
        <taxon>Pseudomonadota</taxon>
        <taxon>Betaproteobacteria</taxon>
        <taxon>Burkholderiales</taxon>
        <taxon>Burkholderiaceae</taxon>
        <taxon>Cupriavidus</taxon>
    </lineage>
</organism>
<reference evidence="5 6" key="1">
    <citation type="submission" date="2019-03" db="EMBL/GenBank/DDBJ databases">
        <title>Efficiently degradation of phenoxyalkanoic acid herbicides by Cupriavidus oxalaticus strain X32.</title>
        <authorList>
            <person name="Sheng X."/>
        </authorList>
    </citation>
    <scope>NUCLEOTIDE SEQUENCE [LARGE SCALE GENOMIC DNA]</scope>
    <source>
        <strain evidence="5 6">X32</strain>
    </source>
</reference>
<dbReference type="KEGG" id="cox:E0W60_03600"/>
<dbReference type="RefSeq" id="WP_135703051.1">
    <property type="nucleotide sequence ID" value="NZ_CP038634.1"/>
</dbReference>
<feature type="domain" description="Fe-containing alcohol dehydrogenase-like C-terminal" evidence="4">
    <location>
        <begin position="253"/>
        <end position="344"/>
    </location>
</feature>
<evidence type="ECO:0000256" key="2">
    <source>
        <dbReference type="ARBA" id="ARBA00023002"/>
    </source>
</evidence>